<dbReference type="PANTHER" id="PTHR46228">
    <property type="entry name" value="KELCH DOMAIN-CONTAINING PROTEIN"/>
    <property type="match status" value="1"/>
</dbReference>
<dbReference type="Gene3D" id="2.120.10.80">
    <property type="entry name" value="Kelch-type beta propeller"/>
    <property type="match status" value="2"/>
</dbReference>
<dbReference type="Pfam" id="PF24681">
    <property type="entry name" value="Kelch_KLHDC2_KLHL20_DRC7"/>
    <property type="match status" value="2"/>
</dbReference>
<dbReference type="SUPFAM" id="SSF117281">
    <property type="entry name" value="Kelch motif"/>
    <property type="match status" value="2"/>
</dbReference>
<reference evidence="3" key="2">
    <citation type="submission" date="2025-08" db="UniProtKB">
        <authorList>
            <consortium name="Ensembl"/>
        </authorList>
    </citation>
    <scope>IDENTIFICATION</scope>
</reference>
<sequence length="404" mass="45374">MAEAERTIVAEERSGHCAVVEGNCLYVWGGYVSIAENEVFLPSDEIWIYDMDSGIWHTHAMGGDVPPPMSGSCGACVNGIMYIFGGYDENGYTNQLYCVNLHDRGGFTWKKIVHSNGCPPTPRDKLSCWVYKDKIIFFGGYGSKMLSELNDAMNFNVDEASWVGEMFWGWNNEVHVFDTSGDSWIQPLVKGTPPLPRAAHACTAVANKGYVFGGRVVDTRMNDLHCIDLDTWTWHEEIQTSAGRPPGRSWHSFTSVTDNILFLFGGLSAQSVPLSDGWVFNTKSKEWKQLEHLPKNKPRLWHTACLGKEAEVVVFGGSQEDLLSVDTGHCNDLLVFQTQAYSLFRLCLDFIGKNGSALEKQLTWLPQKLYQQVENRILFWANIKKQQRPSETPKTDAACRLPNL</sequence>
<dbReference type="Proteomes" id="UP000694620">
    <property type="component" value="Chromosome 16"/>
</dbReference>
<dbReference type="PANTHER" id="PTHR46228:SF1">
    <property type="entry name" value="KELCH DOMAIN-CONTAINING PROTEIN 1"/>
    <property type="match status" value="1"/>
</dbReference>
<proteinExistence type="predicted"/>
<protein>
    <submittedName>
        <fullName evidence="3">Kelch domain containing 1</fullName>
    </submittedName>
</protein>
<name>A0A8C4THU0_ERPCA</name>
<gene>
    <name evidence="3" type="primary">KLHDC1</name>
</gene>
<keyword evidence="2" id="KW-0677">Repeat</keyword>
<dbReference type="GeneTree" id="ENSGT00940000157509"/>
<reference evidence="3" key="1">
    <citation type="submission" date="2021-06" db="EMBL/GenBank/DDBJ databases">
        <authorList>
            <consortium name="Wellcome Sanger Institute Data Sharing"/>
        </authorList>
    </citation>
    <scope>NUCLEOTIDE SEQUENCE [LARGE SCALE GENOMIC DNA]</scope>
</reference>
<reference evidence="3" key="3">
    <citation type="submission" date="2025-09" db="UniProtKB">
        <authorList>
            <consortium name="Ensembl"/>
        </authorList>
    </citation>
    <scope>IDENTIFICATION</scope>
</reference>
<evidence type="ECO:0000256" key="2">
    <source>
        <dbReference type="ARBA" id="ARBA00022737"/>
    </source>
</evidence>
<dbReference type="AlphaFoldDB" id="A0A8C4THU0"/>
<keyword evidence="1" id="KW-0880">Kelch repeat</keyword>
<dbReference type="Ensembl" id="ENSECRT00000032097.1">
    <property type="protein sequence ID" value="ENSECRP00000031430.1"/>
    <property type="gene ID" value="ENSECRG00000021301.1"/>
</dbReference>
<organism evidence="3 4">
    <name type="scientific">Erpetoichthys calabaricus</name>
    <name type="common">Rope fish</name>
    <name type="synonym">Calamoichthys calabaricus</name>
    <dbReference type="NCBI Taxonomy" id="27687"/>
    <lineage>
        <taxon>Eukaryota</taxon>
        <taxon>Metazoa</taxon>
        <taxon>Chordata</taxon>
        <taxon>Craniata</taxon>
        <taxon>Vertebrata</taxon>
        <taxon>Euteleostomi</taxon>
        <taxon>Actinopterygii</taxon>
        <taxon>Polypteriformes</taxon>
        <taxon>Polypteridae</taxon>
        <taxon>Erpetoichthys</taxon>
    </lineage>
</organism>
<dbReference type="InterPro" id="IPR015915">
    <property type="entry name" value="Kelch-typ_b-propeller"/>
</dbReference>
<keyword evidence="4" id="KW-1185">Reference proteome</keyword>
<evidence type="ECO:0000256" key="1">
    <source>
        <dbReference type="ARBA" id="ARBA00022441"/>
    </source>
</evidence>
<evidence type="ECO:0000313" key="4">
    <source>
        <dbReference type="Proteomes" id="UP000694620"/>
    </source>
</evidence>
<evidence type="ECO:0000313" key="3">
    <source>
        <dbReference type="Ensembl" id="ENSECRP00000031430.1"/>
    </source>
</evidence>
<accession>A0A8C4THU0</accession>